<dbReference type="InterPro" id="IPR027417">
    <property type="entry name" value="P-loop_NTPase"/>
</dbReference>
<gene>
    <name evidence="5" type="primary">LOC108676191</name>
</gene>
<dbReference type="PANTHER" id="PTHR11783">
    <property type="entry name" value="SULFOTRANSFERASE SULT"/>
    <property type="match status" value="1"/>
</dbReference>
<dbReference type="AlphaFoldDB" id="A0A8B7P3V6"/>
<reference evidence="5" key="1">
    <citation type="submission" date="2025-08" db="UniProtKB">
        <authorList>
            <consortium name="RefSeq"/>
        </authorList>
    </citation>
    <scope>IDENTIFICATION</scope>
    <source>
        <tissue evidence="5">Whole organism</tissue>
    </source>
</reference>
<dbReference type="RefSeq" id="XP_018019731.1">
    <property type="nucleotide sequence ID" value="XM_018164242.1"/>
</dbReference>
<evidence type="ECO:0000256" key="1">
    <source>
        <dbReference type="ARBA" id="ARBA00005771"/>
    </source>
</evidence>
<evidence type="ECO:0000313" key="5">
    <source>
        <dbReference type="RefSeq" id="XP_018019731.1"/>
    </source>
</evidence>
<protein>
    <submittedName>
        <fullName evidence="5">Sulfotransferase 1C4-like</fullName>
    </submittedName>
</protein>
<dbReference type="GO" id="GO:0008146">
    <property type="term" value="F:sulfotransferase activity"/>
    <property type="evidence" value="ECO:0007669"/>
    <property type="project" value="InterPro"/>
</dbReference>
<comment type="similarity">
    <text evidence="1">Belongs to the sulfotransferase 1 family.</text>
</comment>
<dbReference type="SUPFAM" id="SSF52540">
    <property type="entry name" value="P-loop containing nucleoside triphosphate hydrolases"/>
    <property type="match status" value="1"/>
</dbReference>
<evidence type="ECO:0000313" key="4">
    <source>
        <dbReference type="Proteomes" id="UP000694843"/>
    </source>
</evidence>
<keyword evidence="2" id="KW-0808">Transferase</keyword>
<dbReference type="Gene3D" id="3.40.50.300">
    <property type="entry name" value="P-loop containing nucleotide triphosphate hydrolases"/>
    <property type="match status" value="1"/>
</dbReference>
<dbReference type="KEGG" id="hazt:108676191"/>
<evidence type="ECO:0000259" key="3">
    <source>
        <dbReference type="Pfam" id="PF00685"/>
    </source>
</evidence>
<dbReference type="GeneID" id="108676191"/>
<accession>A0A8B7P3V6</accession>
<feature type="domain" description="Sulfotransferase" evidence="3">
    <location>
        <begin position="59"/>
        <end position="159"/>
    </location>
</feature>
<sequence>MSLLPGLKIESLTPRQSEIDKLFKGHLSGVSTIQPEGWFLPTSLKKFAKELKEFEFEENDVIVMTMPKAGTTWTQEAVWTMRKNPDLDNQASIAPLHVRSPILEADILAEGLDHKGRFASLSNQQSNEPSTFFQIARASERPRIFKTHLSFCFLSDTALSKAKAEFMKLSKFLGVDLNEEQIDKVGRDIPNHEYHSS</sequence>
<dbReference type="InterPro" id="IPR000863">
    <property type="entry name" value="Sulfotransferase_dom"/>
</dbReference>
<organism evidence="4 5">
    <name type="scientific">Hyalella azteca</name>
    <name type="common">Amphipod</name>
    <dbReference type="NCBI Taxonomy" id="294128"/>
    <lineage>
        <taxon>Eukaryota</taxon>
        <taxon>Metazoa</taxon>
        <taxon>Ecdysozoa</taxon>
        <taxon>Arthropoda</taxon>
        <taxon>Crustacea</taxon>
        <taxon>Multicrustacea</taxon>
        <taxon>Malacostraca</taxon>
        <taxon>Eumalacostraca</taxon>
        <taxon>Peracarida</taxon>
        <taxon>Amphipoda</taxon>
        <taxon>Senticaudata</taxon>
        <taxon>Talitrida</taxon>
        <taxon>Talitroidea</taxon>
        <taxon>Hyalellidae</taxon>
        <taxon>Hyalella</taxon>
    </lineage>
</organism>
<proteinExistence type="inferred from homology"/>
<keyword evidence="4" id="KW-1185">Reference proteome</keyword>
<name>A0A8B7P3V6_HYAAZ</name>
<dbReference type="Proteomes" id="UP000694843">
    <property type="component" value="Unplaced"/>
</dbReference>
<dbReference type="Pfam" id="PF00685">
    <property type="entry name" value="Sulfotransfer_1"/>
    <property type="match status" value="1"/>
</dbReference>
<evidence type="ECO:0000256" key="2">
    <source>
        <dbReference type="ARBA" id="ARBA00022679"/>
    </source>
</evidence>
<dbReference type="OrthoDB" id="205623at2759"/>